<keyword evidence="8" id="KW-0961">Cell wall biogenesis/degradation</keyword>
<dbReference type="GO" id="GO:0031505">
    <property type="term" value="P:fungal-type cell wall organization"/>
    <property type="evidence" value="ECO:0007669"/>
    <property type="project" value="TreeGrafter"/>
</dbReference>
<comment type="similarity">
    <text evidence="2">Belongs to the SKN1/KRE6 family.</text>
</comment>
<dbReference type="PANTHER" id="PTHR31361">
    <property type="entry name" value="BETA-GLUCAN SYNTHESIS-ASSOCIATED PROTEIN KRE6-RELATED"/>
    <property type="match status" value="1"/>
</dbReference>
<feature type="transmembrane region" description="Helical" evidence="9">
    <location>
        <begin position="25"/>
        <end position="48"/>
    </location>
</feature>
<dbReference type="GO" id="GO:0005886">
    <property type="term" value="C:plasma membrane"/>
    <property type="evidence" value="ECO:0007669"/>
    <property type="project" value="TreeGrafter"/>
</dbReference>
<dbReference type="Proteomes" id="UP000030671">
    <property type="component" value="Unassembled WGS sequence"/>
</dbReference>
<name>W4JPW1_HETIT</name>
<dbReference type="GeneID" id="20678358"/>
<dbReference type="InterPro" id="IPR005629">
    <property type="entry name" value="Skn1/Kre6/Sbg1"/>
</dbReference>
<dbReference type="KEGG" id="hir:HETIRDRAFT_56401"/>
<feature type="domain" description="GH16" evidence="10">
    <location>
        <begin position="68"/>
        <end position="472"/>
    </location>
</feature>
<dbReference type="PROSITE" id="PS51762">
    <property type="entry name" value="GH16_2"/>
    <property type="match status" value="1"/>
</dbReference>
<evidence type="ECO:0000256" key="6">
    <source>
        <dbReference type="ARBA" id="ARBA00023136"/>
    </source>
</evidence>
<dbReference type="SUPFAM" id="SSF49899">
    <property type="entry name" value="Concanavalin A-like lectins/glucanases"/>
    <property type="match status" value="1"/>
</dbReference>
<dbReference type="InterPro" id="IPR013320">
    <property type="entry name" value="ConA-like_dom_sf"/>
</dbReference>
<dbReference type="Pfam" id="PF03935">
    <property type="entry name" value="SKN1_KRE6_Sbg1"/>
    <property type="match status" value="1"/>
</dbReference>
<keyword evidence="6 9" id="KW-0472">Membrane</keyword>
<keyword evidence="7" id="KW-0325">Glycoprotein</keyword>
<proteinExistence type="inferred from homology"/>
<dbReference type="AlphaFoldDB" id="W4JPW1"/>
<dbReference type="PANTHER" id="PTHR31361:SF1">
    <property type="entry name" value="BETA-GLUCAN SYNTHESIS-ASSOCIATED PROTEIN KRE6-RELATED"/>
    <property type="match status" value="1"/>
</dbReference>
<evidence type="ECO:0000256" key="4">
    <source>
        <dbReference type="ARBA" id="ARBA00022968"/>
    </source>
</evidence>
<keyword evidence="5 9" id="KW-1133">Transmembrane helix</keyword>
<keyword evidence="12" id="KW-1185">Reference proteome</keyword>
<dbReference type="OrthoDB" id="412647at2759"/>
<evidence type="ECO:0000259" key="10">
    <source>
        <dbReference type="PROSITE" id="PS51762"/>
    </source>
</evidence>
<dbReference type="HOGENOM" id="CLU_010811_3_0_1"/>
<evidence type="ECO:0000256" key="2">
    <source>
        <dbReference type="ARBA" id="ARBA00010962"/>
    </source>
</evidence>
<gene>
    <name evidence="11" type="ORF">HETIRDRAFT_56401</name>
</gene>
<sequence>MDDEDALHEPDALEKVGTIFTLRGFLNIGVIIILILALLTLFIAYPVITYVRDISRNFILDGSNINVNGTDESPPPTFLMPSLVDTQTPDDAKTRIGSDGEDYVLVFSDEFNTDGRTFYPGDDPFWEAANFWYWATNDQEWYDPRQISTKDGYLHLLMENVETNGLPYRSGMLQSWNKFCFTSGYIEVSLSLPGPNEDTQGYWPGAWTMGNLGRPGYGATTDGTWPYSYDSCDVGTFPNQTLKDGSGPAAALHTDFGSTKYNKELSWLSGQKLSSCTCPGEDHPGPSVSKGRGAPEIDILEAERNKHGTGGVVSQSAQFAPFTHDYVYLNATEDQWHVYNDTITTPNSYHGSAVQQAVSALTQLPSDIFTGSGRNFATFGFEYWANPSKVEEGFITWYQQGQPTVRMGASAMGADQGTNGSGVGQRLIPEEPLSIVLNLGLSSNWQTIDLTTMEFPAEMLVDYVRIYQRKNAQNVGCSPPDYPTEDYINNHWEAYSNANLTKWTSGISGANYTFPKNSLVCAAHLFIVL</sequence>
<organism evidence="11 12">
    <name type="scientific">Heterobasidion irregulare (strain TC 32-1)</name>
    <dbReference type="NCBI Taxonomy" id="747525"/>
    <lineage>
        <taxon>Eukaryota</taxon>
        <taxon>Fungi</taxon>
        <taxon>Dikarya</taxon>
        <taxon>Basidiomycota</taxon>
        <taxon>Agaricomycotina</taxon>
        <taxon>Agaricomycetes</taxon>
        <taxon>Russulales</taxon>
        <taxon>Bondarzewiaceae</taxon>
        <taxon>Heterobasidion</taxon>
        <taxon>Heterobasidion annosum species complex</taxon>
    </lineage>
</organism>
<keyword evidence="11" id="KW-0378">Hydrolase</keyword>
<dbReference type="FunFam" id="2.60.120.200:FF:000135">
    <property type="entry name" value="Related to KRE6-glucan synthase subunit"/>
    <property type="match status" value="1"/>
</dbReference>
<dbReference type="eggNOG" id="ENOG502QR13">
    <property type="taxonomic scope" value="Eukaryota"/>
</dbReference>
<keyword evidence="3 9" id="KW-0812">Transmembrane</keyword>
<dbReference type="GO" id="GO:0015926">
    <property type="term" value="F:glucosidase activity"/>
    <property type="evidence" value="ECO:0007669"/>
    <property type="project" value="TreeGrafter"/>
</dbReference>
<protein>
    <submittedName>
        <fullName evidence="11">Glycoside hydrolase family 16 protein</fullName>
    </submittedName>
</protein>
<evidence type="ECO:0000256" key="3">
    <source>
        <dbReference type="ARBA" id="ARBA00022692"/>
    </source>
</evidence>
<keyword evidence="4" id="KW-0735">Signal-anchor</keyword>
<dbReference type="RefSeq" id="XP_009552496.1">
    <property type="nucleotide sequence ID" value="XM_009554201.1"/>
</dbReference>
<evidence type="ECO:0000256" key="1">
    <source>
        <dbReference type="ARBA" id="ARBA00004606"/>
    </source>
</evidence>
<comment type="subcellular location">
    <subcellularLocation>
        <location evidence="1">Membrane</location>
        <topology evidence="1">Single-pass type II membrane protein</topology>
    </subcellularLocation>
</comment>
<dbReference type="InterPro" id="IPR000757">
    <property type="entry name" value="Beta-glucanase-like"/>
</dbReference>
<dbReference type="EMBL" id="KI925466">
    <property type="protein sequence ID" value="ETW75120.1"/>
    <property type="molecule type" value="Genomic_DNA"/>
</dbReference>
<dbReference type="GO" id="GO:0005789">
    <property type="term" value="C:endoplasmic reticulum membrane"/>
    <property type="evidence" value="ECO:0007669"/>
    <property type="project" value="TreeGrafter"/>
</dbReference>
<reference evidence="11 12" key="1">
    <citation type="journal article" date="2012" name="New Phytol.">
        <title>Insight into trade-off between wood decay and parasitism from the genome of a fungal forest pathogen.</title>
        <authorList>
            <person name="Olson A."/>
            <person name="Aerts A."/>
            <person name="Asiegbu F."/>
            <person name="Belbahri L."/>
            <person name="Bouzid O."/>
            <person name="Broberg A."/>
            <person name="Canback B."/>
            <person name="Coutinho P.M."/>
            <person name="Cullen D."/>
            <person name="Dalman K."/>
            <person name="Deflorio G."/>
            <person name="van Diepen L.T."/>
            <person name="Dunand C."/>
            <person name="Duplessis S."/>
            <person name="Durling M."/>
            <person name="Gonthier P."/>
            <person name="Grimwood J."/>
            <person name="Fossdal C.G."/>
            <person name="Hansson D."/>
            <person name="Henrissat B."/>
            <person name="Hietala A."/>
            <person name="Himmelstrand K."/>
            <person name="Hoffmeister D."/>
            <person name="Hogberg N."/>
            <person name="James T.Y."/>
            <person name="Karlsson M."/>
            <person name="Kohler A."/>
            <person name="Kues U."/>
            <person name="Lee Y.H."/>
            <person name="Lin Y.C."/>
            <person name="Lind M."/>
            <person name="Lindquist E."/>
            <person name="Lombard V."/>
            <person name="Lucas S."/>
            <person name="Lunden K."/>
            <person name="Morin E."/>
            <person name="Murat C."/>
            <person name="Park J."/>
            <person name="Raffaello T."/>
            <person name="Rouze P."/>
            <person name="Salamov A."/>
            <person name="Schmutz J."/>
            <person name="Solheim H."/>
            <person name="Stahlberg J."/>
            <person name="Velez H."/>
            <person name="de Vries R.P."/>
            <person name="Wiebenga A."/>
            <person name="Woodward S."/>
            <person name="Yakovlev I."/>
            <person name="Garbelotto M."/>
            <person name="Martin F."/>
            <person name="Grigoriev I.V."/>
            <person name="Stenlid J."/>
        </authorList>
    </citation>
    <scope>NUCLEOTIDE SEQUENCE [LARGE SCALE GENOMIC DNA]</scope>
    <source>
        <strain evidence="11 12">TC 32-1</strain>
    </source>
</reference>
<evidence type="ECO:0000256" key="7">
    <source>
        <dbReference type="ARBA" id="ARBA00023180"/>
    </source>
</evidence>
<dbReference type="Gene3D" id="2.60.120.200">
    <property type="match status" value="2"/>
</dbReference>
<evidence type="ECO:0000256" key="8">
    <source>
        <dbReference type="ARBA" id="ARBA00023316"/>
    </source>
</evidence>
<evidence type="ECO:0000313" key="11">
    <source>
        <dbReference type="EMBL" id="ETW75120.1"/>
    </source>
</evidence>
<dbReference type="GO" id="GO:0006078">
    <property type="term" value="P:(1-&gt;6)-beta-D-glucan biosynthetic process"/>
    <property type="evidence" value="ECO:0007669"/>
    <property type="project" value="TreeGrafter"/>
</dbReference>
<evidence type="ECO:0000313" key="12">
    <source>
        <dbReference type="Proteomes" id="UP000030671"/>
    </source>
</evidence>
<evidence type="ECO:0000256" key="9">
    <source>
        <dbReference type="SAM" id="Phobius"/>
    </source>
</evidence>
<accession>W4JPW1</accession>
<evidence type="ECO:0000256" key="5">
    <source>
        <dbReference type="ARBA" id="ARBA00022989"/>
    </source>
</evidence>
<dbReference type="InParanoid" id="W4JPW1"/>
<dbReference type="FunCoup" id="W4JPW1">
    <property type="interactions" value="69"/>
</dbReference>